<dbReference type="InterPro" id="IPR020846">
    <property type="entry name" value="MFS_dom"/>
</dbReference>
<evidence type="ECO:0000313" key="8">
    <source>
        <dbReference type="EMBL" id="GAA1245964.1"/>
    </source>
</evidence>
<feature type="transmembrane region" description="Helical" evidence="6">
    <location>
        <begin position="415"/>
        <end position="438"/>
    </location>
</feature>
<evidence type="ECO:0000313" key="9">
    <source>
        <dbReference type="Proteomes" id="UP001500037"/>
    </source>
</evidence>
<dbReference type="PROSITE" id="PS50850">
    <property type="entry name" value="MFS"/>
    <property type="match status" value="1"/>
</dbReference>
<reference evidence="8 9" key="1">
    <citation type="journal article" date="2019" name="Int. J. Syst. Evol. Microbiol.">
        <title>The Global Catalogue of Microorganisms (GCM) 10K type strain sequencing project: providing services to taxonomists for standard genome sequencing and annotation.</title>
        <authorList>
            <consortium name="The Broad Institute Genomics Platform"/>
            <consortium name="The Broad Institute Genome Sequencing Center for Infectious Disease"/>
            <person name="Wu L."/>
            <person name="Ma J."/>
        </authorList>
    </citation>
    <scope>NUCLEOTIDE SEQUENCE [LARGE SCALE GENOMIC DNA]</scope>
    <source>
        <strain evidence="8 9">JCM 13004</strain>
    </source>
</reference>
<proteinExistence type="predicted"/>
<dbReference type="Proteomes" id="UP001500037">
    <property type="component" value="Unassembled WGS sequence"/>
</dbReference>
<feature type="transmembrane region" description="Helical" evidence="6">
    <location>
        <begin position="180"/>
        <end position="199"/>
    </location>
</feature>
<dbReference type="PANTHER" id="PTHR42718">
    <property type="entry name" value="MAJOR FACILITATOR SUPERFAMILY MULTIDRUG TRANSPORTER MFSC"/>
    <property type="match status" value="1"/>
</dbReference>
<protein>
    <submittedName>
        <fullName evidence="8">MFS transporter</fullName>
    </submittedName>
</protein>
<sequence>MTEYSTATTTPTQPSPAAYRWRWVALVALLTAEAMNLLDATIVQVAGPVIHGDLGGPAAAIPWYSAAYTLTFALGLLTAARLGDLAGRRRVFRIGVSAFALTSLACALAPDTAALIGLRAVQGVAAALIVPQTFGLIRAMFDGDELPRALGTIGPVMGLSAVLGPVLGGVLTHGDLFGTSWRAVFLVNLPLAAAVLAIAPRLREDRAPVRPRLDPAGTALAMGGTALLVCPLAAGTGAPGGAAWGAAALGALVLIVFAAHQRRAAAAGGTPLVEPSLLRGRAFPAALATSTLFFAVMNGVMITVVLHLELGLHTGPLTAGLTLLPWSAGLALASWGAGSHLVPRYGTRVLHAGIAVLAAGLAAAVLAYRAAPAGHYPPGLPFALALAGLGVGLFTPPFFTAALRRVSPQETGSAAGLLNAVQQLGGTLGVALVGGVYLTGDSCGQAAGLSAQHALVTAGALLAVTVPAAWAMTTRRRGNPDPAQPSRDAH</sequence>
<evidence type="ECO:0000256" key="2">
    <source>
        <dbReference type="ARBA" id="ARBA00022692"/>
    </source>
</evidence>
<evidence type="ECO:0000256" key="5">
    <source>
        <dbReference type="ARBA" id="ARBA00023251"/>
    </source>
</evidence>
<evidence type="ECO:0000256" key="6">
    <source>
        <dbReference type="SAM" id="Phobius"/>
    </source>
</evidence>
<keyword evidence="5" id="KW-0046">Antibiotic resistance</keyword>
<feature type="transmembrane region" description="Helical" evidence="6">
    <location>
        <begin position="61"/>
        <end position="79"/>
    </location>
</feature>
<dbReference type="Pfam" id="PF07690">
    <property type="entry name" value="MFS_1"/>
    <property type="match status" value="1"/>
</dbReference>
<dbReference type="InterPro" id="IPR036259">
    <property type="entry name" value="MFS_trans_sf"/>
</dbReference>
<keyword evidence="9" id="KW-1185">Reference proteome</keyword>
<dbReference type="InterPro" id="IPR011701">
    <property type="entry name" value="MFS"/>
</dbReference>
<feature type="transmembrane region" description="Helical" evidence="6">
    <location>
        <begin position="450"/>
        <end position="470"/>
    </location>
</feature>
<evidence type="ECO:0000256" key="4">
    <source>
        <dbReference type="ARBA" id="ARBA00023136"/>
    </source>
</evidence>
<dbReference type="CDD" id="cd17321">
    <property type="entry name" value="MFS_MMR_MDR_like"/>
    <property type="match status" value="1"/>
</dbReference>
<name>A0ABN1WGI4_9ACTN</name>
<comment type="subcellular location">
    <subcellularLocation>
        <location evidence="1">Cell membrane</location>
        <topology evidence="1">Multi-pass membrane protein</topology>
    </subcellularLocation>
</comment>
<dbReference type="EMBL" id="BAAALF010000073">
    <property type="protein sequence ID" value="GAA1245964.1"/>
    <property type="molecule type" value="Genomic_DNA"/>
</dbReference>
<evidence type="ECO:0000259" key="7">
    <source>
        <dbReference type="PROSITE" id="PS50850"/>
    </source>
</evidence>
<feature type="transmembrane region" description="Helical" evidence="6">
    <location>
        <begin position="349"/>
        <end position="368"/>
    </location>
</feature>
<feature type="transmembrane region" description="Helical" evidence="6">
    <location>
        <begin position="219"/>
        <end position="236"/>
    </location>
</feature>
<dbReference type="Gene3D" id="1.20.1720.10">
    <property type="entry name" value="Multidrug resistance protein D"/>
    <property type="match status" value="1"/>
</dbReference>
<accession>A0ABN1WGI4</accession>
<feature type="transmembrane region" description="Helical" evidence="6">
    <location>
        <begin position="317"/>
        <end position="337"/>
    </location>
</feature>
<dbReference type="RefSeq" id="WP_344443263.1">
    <property type="nucleotide sequence ID" value="NZ_BAAALF010000073.1"/>
</dbReference>
<dbReference type="SUPFAM" id="SSF103473">
    <property type="entry name" value="MFS general substrate transporter"/>
    <property type="match status" value="1"/>
</dbReference>
<comment type="caution">
    <text evidence="8">The sequence shown here is derived from an EMBL/GenBank/DDBJ whole genome shotgun (WGS) entry which is preliminary data.</text>
</comment>
<organism evidence="8 9">
    <name type="scientific">Kitasatospora nipponensis</name>
    <dbReference type="NCBI Taxonomy" id="258049"/>
    <lineage>
        <taxon>Bacteria</taxon>
        <taxon>Bacillati</taxon>
        <taxon>Actinomycetota</taxon>
        <taxon>Actinomycetes</taxon>
        <taxon>Kitasatosporales</taxon>
        <taxon>Streptomycetaceae</taxon>
        <taxon>Kitasatospora</taxon>
    </lineage>
</organism>
<keyword evidence="2 6" id="KW-0812">Transmembrane</keyword>
<feature type="transmembrane region" description="Helical" evidence="6">
    <location>
        <begin position="282"/>
        <end position="305"/>
    </location>
</feature>
<dbReference type="PANTHER" id="PTHR42718:SF39">
    <property type="entry name" value="ACTINORHODIN TRANSPORTER-RELATED"/>
    <property type="match status" value="1"/>
</dbReference>
<keyword evidence="3 6" id="KW-1133">Transmembrane helix</keyword>
<evidence type="ECO:0000256" key="1">
    <source>
        <dbReference type="ARBA" id="ARBA00004651"/>
    </source>
</evidence>
<feature type="transmembrane region" description="Helical" evidence="6">
    <location>
        <begin position="242"/>
        <end position="261"/>
    </location>
</feature>
<evidence type="ECO:0000256" key="3">
    <source>
        <dbReference type="ARBA" id="ARBA00022989"/>
    </source>
</evidence>
<feature type="domain" description="Major facilitator superfamily (MFS) profile" evidence="7">
    <location>
        <begin position="25"/>
        <end position="477"/>
    </location>
</feature>
<dbReference type="Gene3D" id="1.20.1250.20">
    <property type="entry name" value="MFS general substrate transporter like domains"/>
    <property type="match status" value="1"/>
</dbReference>
<feature type="transmembrane region" description="Helical" evidence="6">
    <location>
        <begin position="380"/>
        <end position="403"/>
    </location>
</feature>
<feature type="transmembrane region" description="Helical" evidence="6">
    <location>
        <begin position="149"/>
        <end position="168"/>
    </location>
</feature>
<feature type="transmembrane region" description="Helical" evidence="6">
    <location>
        <begin position="91"/>
        <end position="110"/>
    </location>
</feature>
<gene>
    <name evidence="8" type="ORF">GCM10009665_41040</name>
</gene>
<keyword evidence="4 6" id="KW-0472">Membrane</keyword>
<feature type="transmembrane region" description="Helical" evidence="6">
    <location>
        <begin position="116"/>
        <end position="137"/>
    </location>
</feature>
<dbReference type="PRINTS" id="PR01036">
    <property type="entry name" value="TCRTETB"/>
</dbReference>